<feature type="compositionally biased region" description="Low complexity" evidence="1">
    <location>
        <begin position="612"/>
        <end position="634"/>
    </location>
</feature>
<keyword evidence="4" id="KW-1185">Reference proteome</keyword>
<feature type="transmembrane region" description="Helical" evidence="2">
    <location>
        <begin position="339"/>
        <end position="357"/>
    </location>
</feature>
<feature type="transmembrane region" description="Helical" evidence="2">
    <location>
        <begin position="93"/>
        <end position="117"/>
    </location>
</feature>
<feature type="transmembrane region" description="Helical" evidence="2">
    <location>
        <begin position="269"/>
        <end position="287"/>
    </location>
</feature>
<feature type="region of interest" description="Disordered" evidence="1">
    <location>
        <begin position="392"/>
        <end position="435"/>
    </location>
</feature>
<feature type="region of interest" description="Disordered" evidence="1">
    <location>
        <begin position="578"/>
        <end position="657"/>
    </location>
</feature>
<name>A0ABP0LV82_9DINO</name>
<reference evidence="3 4" key="1">
    <citation type="submission" date="2024-02" db="EMBL/GenBank/DDBJ databases">
        <authorList>
            <person name="Chen Y."/>
            <person name="Shah S."/>
            <person name="Dougan E. K."/>
            <person name="Thang M."/>
            <person name="Chan C."/>
        </authorList>
    </citation>
    <scope>NUCLEOTIDE SEQUENCE [LARGE SCALE GENOMIC DNA]</scope>
</reference>
<sequence>MDLAALAAGGVGSLFGYNRENYFFDGKQRIKRIYQGQTMRVKQFELFREDIRDLMNLTVAKMDNYLIVNTIQIGLVVVLFTEGRPKPGDAPPWLLFLWGASGVGSFMYIALCIWLAMHASICSHSYCVRILTQLVRLPIPTKEQLDAARVLATDFEGAEVREMLRFPVVKQQLKKLKTMVEQMEEEQLTEEATYGSDAASDPGEETMLDASGRPVQSDTLAHVKLYRRMQANWQAYDAYARVCMAMGTNQFLQQLGYTCLIGFISENHSVLPGICSVVIFSVCAALLVRLDLYLPLQHLVLAGILNTLPPMIAGVSLILNMLTLDGKSAYWKLLGDSLVPAAFFLHILWLGLLLVWAKGKVINNIYLPTIFRAVLYLDVFGWLSSEDRQESRTLTGAAEDPENTADSFSGLSVVQEEEPSQPSRLRIPGSDGRRQSLRDSLAKLCSEMKSDLEKDLKCFEAEDVSSIMEPYEKQAIQELRQQLNDTVASVRLEEPGEATDESKPVWVRLEWNPSGRASYFYRQVRPEDPKVVWTRPLPPDQVLELEELRTRLEGLKKKVEMLASHFQDEQVTISFDASSCRSSNNSGEAEQLSHWPESASAGESHPAQDQTQAASEAVQLAESAAAMQAQAGAGFHPHQPRADTRPGPDRHQEPGLLPWTTVKQGSLILISAWGIGLVWSILRLWTDVVDILDPPKKPDNPDLELLFDGPWPRYFQPRGLACDERDRDEAPRILIAEKHEVHQLLQEEHWTLSTSSMEAACLSTQPRFHASGLRGISLQCAHEGCESVLVGEGSRALRCGGNETAELKLHGGPWHLATSLDQGVWATRPAESSPVLLHPGSDGWVPALQLAEHPAASDQRLLDRLQDGGLLAMSHAGRIHAWQPQASSSSWLPSGWSYDLPDDLGLSWTGLCTAGSSLILLGQAAGKVEVWRLSLPALRGSA</sequence>
<evidence type="ECO:0000313" key="4">
    <source>
        <dbReference type="Proteomes" id="UP001642484"/>
    </source>
</evidence>
<keyword evidence="2" id="KW-0812">Transmembrane</keyword>
<proteinExistence type="predicted"/>
<gene>
    <name evidence="3" type="ORF">CCMP2556_LOCUS22438</name>
</gene>
<feature type="compositionally biased region" description="Basic and acidic residues" evidence="1">
    <location>
        <begin position="640"/>
        <end position="653"/>
    </location>
</feature>
<feature type="compositionally biased region" description="Polar residues" evidence="1">
    <location>
        <begin position="578"/>
        <end position="588"/>
    </location>
</feature>
<keyword evidence="2" id="KW-0472">Membrane</keyword>
<organism evidence="3 4">
    <name type="scientific">Durusdinium trenchii</name>
    <dbReference type="NCBI Taxonomy" id="1381693"/>
    <lineage>
        <taxon>Eukaryota</taxon>
        <taxon>Sar</taxon>
        <taxon>Alveolata</taxon>
        <taxon>Dinophyceae</taxon>
        <taxon>Suessiales</taxon>
        <taxon>Symbiodiniaceae</taxon>
        <taxon>Durusdinium</taxon>
    </lineage>
</organism>
<accession>A0ABP0LV82</accession>
<evidence type="ECO:0000256" key="2">
    <source>
        <dbReference type="SAM" id="Phobius"/>
    </source>
</evidence>
<feature type="transmembrane region" description="Helical" evidence="2">
    <location>
        <begin position="64"/>
        <end position="81"/>
    </location>
</feature>
<evidence type="ECO:0000313" key="3">
    <source>
        <dbReference type="EMBL" id="CAK9042020.1"/>
    </source>
</evidence>
<evidence type="ECO:0000256" key="1">
    <source>
        <dbReference type="SAM" id="MobiDB-lite"/>
    </source>
</evidence>
<feature type="transmembrane region" description="Helical" evidence="2">
    <location>
        <begin position="299"/>
        <end position="319"/>
    </location>
</feature>
<dbReference type="Proteomes" id="UP001642484">
    <property type="component" value="Unassembled WGS sequence"/>
</dbReference>
<comment type="caution">
    <text evidence="3">The sequence shown here is derived from an EMBL/GenBank/DDBJ whole genome shotgun (WGS) entry which is preliminary data.</text>
</comment>
<keyword evidence="2" id="KW-1133">Transmembrane helix</keyword>
<protein>
    <submittedName>
        <fullName evidence="3">Uncharacterized protein</fullName>
    </submittedName>
</protein>
<feature type="region of interest" description="Disordered" evidence="1">
    <location>
        <begin position="191"/>
        <end position="211"/>
    </location>
</feature>
<dbReference type="EMBL" id="CAXAMN010013891">
    <property type="protein sequence ID" value="CAK9042020.1"/>
    <property type="molecule type" value="Genomic_DNA"/>
</dbReference>